<dbReference type="NCBIfam" id="NF041419">
    <property type="entry name" value="CC_star_Cory"/>
    <property type="match status" value="1"/>
</dbReference>
<accession>A0A918X9X7</accession>
<dbReference type="Pfam" id="PF25952">
    <property type="entry name" value="DUF7990"/>
    <property type="match status" value="1"/>
</dbReference>
<dbReference type="InterPro" id="IPR047717">
    <property type="entry name" value="CC_star_Cory"/>
</dbReference>
<evidence type="ECO:0008006" key="3">
    <source>
        <dbReference type="Google" id="ProtNLM"/>
    </source>
</evidence>
<evidence type="ECO:0000313" key="2">
    <source>
        <dbReference type="Proteomes" id="UP000654947"/>
    </source>
</evidence>
<reference evidence="1 2" key="1">
    <citation type="journal article" date="2014" name="Int. J. Syst. Evol. Microbiol.">
        <title>Complete genome sequence of Corynebacterium casei LMG S-19264T (=DSM 44701T), isolated from a smear-ripened cheese.</title>
        <authorList>
            <consortium name="US DOE Joint Genome Institute (JGI-PGF)"/>
            <person name="Walter F."/>
            <person name="Albersmeier A."/>
            <person name="Kalinowski J."/>
            <person name="Ruckert C."/>
        </authorList>
    </citation>
    <scope>NUCLEOTIDE SEQUENCE [LARGE SCALE GENOMIC DNA]</scope>
    <source>
        <strain evidence="1 2">KCTC 19473</strain>
    </source>
</reference>
<organism evidence="1 2">
    <name type="scientific">Nocardiopsis kunsanensis</name>
    <dbReference type="NCBI Taxonomy" id="141693"/>
    <lineage>
        <taxon>Bacteria</taxon>
        <taxon>Bacillati</taxon>
        <taxon>Actinomycetota</taxon>
        <taxon>Actinomycetes</taxon>
        <taxon>Streptosporangiales</taxon>
        <taxon>Nocardiopsidaceae</taxon>
        <taxon>Nocardiopsis</taxon>
    </lineage>
</organism>
<comment type="caution">
    <text evidence="1">The sequence shown here is derived from an EMBL/GenBank/DDBJ whole genome shotgun (WGS) entry which is preliminary data.</text>
</comment>
<name>A0A918X9X7_9ACTN</name>
<gene>
    <name evidence="1" type="ORF">GCM10007147_12730</name>
</gene>
<dbReference type="EMBL" id="BMXL01000004">
    <property type="protein sequence ID" value="GHD20440.1"/>
    <property type="molecule type" value="Genomic_DNA"/>
</dbReference>
<keyword evidence="2" id="KW-1185">Reference proteome</keyword>
<dbReference type="InterPro" id="IPR058303">
    <property type="entry name" value="DUF7990"/>
</dbReference>
<sequence>MSPEDPGAGPGRLSRAWRRTVRAWRRFEGFHQQVFEARWGHARQREARTQQDTLRALLLTETLGVDNPVAYETLDLIPYMVADLHEWHQRMGREDFGGPGGCC</sequence>
<protein>
    <recommendedName>
        <fullName evidence="3">DNA helicase</fullName>
    </recommendedName>
</protein>
<evidence type="ECO:0000313" key="1">
    <source>
        <dbReference type="EMBL" id="GHD20440.1"/>
    </source>
</evidence>
<proteinExistence type="predicted"/>
<dbReference type="Proteomes" id="UP000654947">
    <property type="component" value="Unassembled WGS sequence"/>
</dbReference>
<dbReference type="RefSeq" id="WP_017575534.1">
    <property type="nucleotide sequence ID" value="NZ_BMXL01000004.1"/>
</dbReference>
<dbReference type="AlphaFoldDB" id="A0A918X9X7"/>